<feature type="region of interest" description="Disordered" evidence="18">
    <location>
        <begin position="16"/>
        <end position="40"/>
    </location>
</feature>
<dbReference type="Pfam" id="PF00383">
    <property type="entry name" value="dCMP_cyt_deam_1"/>
    <property type="match status" value="1"/>
</dbReference>
<evidence type="ECO:0000256" key="12">
    <source>
        <dbReference type="ARBA" id="ARBA00049861"/>
    </source>
</evidence>
<dbReference type="GO" id="GO:0008270">
    <property type="term" value="F:zinc ion binding"/>
    <property type="evidence" value="ECO:0007669"/>
    <property type="project" value="InterPro"/>
</dbReference>
<feature type="binding site" evidence="16">
    <location>
        <position position="245"/>
    </location>
    <ligand>
        <name>substrate</name>
    </ligand>
</feature>
<dbReference type="SUPFAM" id="SSF53597">
    <property type="entry name" value="Dihydrofolate reductase-like"/>
    <property type="match status" value="1"/>
</dbReference>
<reference evidence="20 21" key="1">
    <citation type="submission" date="2019-09" db="EMBL/GenBank/DDBJ databases">
        <title>Complete Genome Sequence of Janibacter melonis M714 with both human health impact and industrial applications.</title>
        <authorList>
            <person name="Jin M."/>
            <person name="Zhao Q.R."/>
        </authorList>
    </citation>
    <scope>NUCLEOTIDE SEQUENCE [LARGE SCALE GENOMIC DNA]</scope>
    <source>
        <strain evidence="20 21">M714</strain>
    </source>
</reference>
<feature type="binding site" evidence="16">
    <location>
        <position position="241"/>
    </location>
    <ligand>
        <name>NADP(+)</name>
        <dbReference type="ChEBI" id="CHEBI:58349"/>
    </ligand>
</feature>
<sequence>MGGSTWWRVRCAHPWPAHPRATPRSLETATAGGPRVTGPDDDERWVRRALELAQRGPAVDPNPQVGAVLVADGPDGPQVVGEGWHHGAGTAHAEVVALDAAGERARGATAYVSLEPCAHTGRTGPCTEALLAAGVARVVHASSDPGAGSGGGAQVLRDAGVEVRGGVLADEADALVRDWRFAIVHGRPRVTWKYASTLDGRVAAADGTSRWITGREARVDVGRARAQHGAVLVGVGTVLADDPQLTARDADGELLPRQPLRVVLGHRLVPRGARVLDGDAPTLHLPTHDVRAALAELHARGVRSVWLEGGPTVAAAFWRAGCVDDVIAYLAPALLGAGPSALGDLGVTTITQARRLRTEGVRLVGDDVRIDLSVGTADPDQHHEED</sequence>
<evidence type="ECO:0000256" key="3">
    <source>
        <dbReference type="ARBA" id="ARBA00004910"/>
    </source>
</evidence>
<feature type="binding site" evidence="16">
    <location>
        <position position="211"/>
    </location>
    <ligand>
        <name>NADP(+)</name>
        <dbReference type="ChEBI" id="CHEBI:58349"/>
    </ligand>
</feature>
<evidence type="ECO:0000256" key="9">
    <source>
        <dbReference type="ARBA" id="ARBA00022857"/>
    </source>
</evidence>
<dbReference type="GO" id="GO:0009231">
    <property type="term" value="P:riboflavin biosynthetic process"/>
    <property type="evidence" value="ECO:0007669"/>
    <property type="project" value="UniProtKB-UniPathway"/>
</dbReference>
<feature type="binding site" evidence="16">
    <location>
        <position position="209"/>
    </location>
    <ligand>
        <name>substrate</name>
    </ligand>
</feature>
<keyword evidence="14 20" id="KW-0378">Hydrolase</keyword>
<feature type="binding site" evidence="16">
    <location>
        <position position="308"/>
    </location>
    <ligand>
        <name>substrate</name>
    </ligand>
</feature>
<evidence type="ECO:0000313" key="20">
    <source>
        <dbReference type="EMBL" id="QGX08650.1"/>
    </source>
</evidence>
<organism evidence="20 21">
    <name type="scientific">Janibacter melonis</name>
    <dbReference type="NCBI Taxonomy" id="262209"/>
    <lineage>
        <taxon>Bacteria</taxon>
        <taxon>Bacillati</taxon>
        <taxon>Actinomycetota</taxon>
        <taxon>Actinomycetes</taxon>
        <taxon>Micrococcales</taxon>
        <taxon>Intrasporangiaceae</taxon>
        <taxon>Janibacter</taxon>
    </lineage>
</organism>
<comment type="catalytic activity">
    <reaction evidence="13 14">
        <text>2,5-diamino-6-hydroxy-4-(5-phosphoribosylamino)-pyrimidine + H2O + H(+) = 5-amino-6-(5-phospho-D-ribosylamino)uracil + NH4(+)</text>
        <dbReference type="Rhea" id="RHEA:21868"/>
        <dbReference type="ChEBI" id="CHEBI:15377"/>
        <dbReference type="ChEBI" id="CHEBI:15378"/>
        <dbReference type="ChEBI" id="CHEBI:28938"/>
        <dbReference type="ChEBI" id="CHEBI:58453"/>
        <dbReference type="ChEBI" id="CHEBI:58614"/>
        <dbReference type="EC" id="3.5.4.26"/>
    </reaction>
</comment>
<evidence type="ECO:0000313" key="21">
    <source>
        <dbReference type="Proteomes" id="UP000271708"/>
    </source>
</evidence>
<feature type="binding site" evidence="17">
    <location>
        <position position="117"/>
    </location>
    <ligand>
        <name>Zn(2+)</name>
        <dbReference type="ChEBI" id="CHEBI:29105"/>
        <note>catalytic</note>
    </ligand>
</feature>
<dbReference type="EC" id="1.1.1.193" evidence="14"/>
<evidence type="ECO:0000256" key="10">
    <source>
        <dbReference type="ARBA" id="ARBA00023002"/>
    </source>
</evidence>
<evidence type="ECO:0000259" key="19">
    <source>
        <dbReference type="PROSITE" id="PS51747"/>
    </source>
</evidence>
<evidence type="ECO:0000256" key="6">
    <source>
        <dbReference type="ARBA" id="ARBA00022619"/>
    </source>
</evidence>
<evidence type="ECO:0000256" key="7">
    <source>
        <dbReference type="ARBA" id="ARBA00022723"/>
    </source>
</evidence>
<keyword evidence="9 14" id="KW-0521">NADP</keyword>
<dbReference type="SUPFAM" id="SSF53927">
    <property type="entry name" value="Cytidine deaminase-like"/>
    <property type="match status" value="1"/>
</dbReference>
<dbReference type="CDD" id="cd01284">
    <property type="entry name" value="Riboflavin_deaminase-reductase"/>
    <property type="match status" value="1"/>
</dbReference>
<dbReference type="InterPro" id="IPR016192">
    <property type="entry name" value="APOBEC/CMP_deaminase_Zn-bd"/>
</dbReference>
<dbReference type="InterPro" id="IPR002734">
    <property type="entry name" value="RibDG_C"/>
</dbReference>
<accession>A0A650GSW1</accession>
<dbReference type="Gene3D" id="3.40.430.10">
    <property type="entry name" value="Dihydrofolate Reductase, subunit A"/>
    <property type="match status" value="2"/>
</dbReference>
<feature type="binding site" evidence="16">
    <location>
        <position position="225"/>
    </location>
    <ligand>
        <name>substrate</name>
    </ligand>
</feature>
<evidence type="ECO:0000256" key="8">
    <source>
        <dbReference type="ARBA" id="ARBA00022833"/>
    </source>
</evidence>
<dbReference type="InterPro" id="IPR004794">
    <property type="entry name" value="Eubact_RibD"/>
</dbReference>
<comment type="function">
    <text evidence="1 14">Converts 2,5-diamino-6-(ribosylamino)-4(3h)-pyrimidinone 5'-phosphate into 5-amino-6-(ribosylamino)-2,4(1h,3h)-pyrimidinedione 5'-phosphate.</text>
</comment>
<evidence type="ECO:0000256" key="2">
    <source>
        <dbReference type="ARBA" id="ARBA00004882"/>
    </source>
</evidence>
<dbReference type="InterPro" id="IPR050765">
    <property type="entry name" value="Riboflavin_Biosynth_HTPR"/>
</dbReference>
<dbReference type="GO" id="GO:0008835">
    <property type="term" value="F:diaminohydroxyphosphoribosylaminopyrimidine deaminase activity"/>
    <property type="evidence" value="ECO:0007669"/>
    <property type="project" value="UniProtKB-EC"/>
</dbReference>
<dbReference type="PANTHER" id="PTHR38011:SF7">
    <property type="entry name" value="2,5-DIAMINO-6-RIBOSYLAMINO-4(3H)-PYRIMIDINONE 5'-PHOSPHATE REDUCTASE"/>
    <property type="match status" value="1"/>
</dbReference>
<feature type="binding site" evidence="17">
    <location>
        <position position="126"/>
    </location>
    <ligand>
        <name>Zn(2+)</name>
        <dbReference type="ChEBI" id="CHEBI:29105"/>
        <note>catalytic</note>
    </ligand>
</feature>
<evidence type="ECO:0000256" key="17">
    <source>
        <dbReference type="PIRSR" id="PIRSR006769-3"/>
    </source>
</evidence>
<evidence type="ECO:0000256" key="18">
    <source>
        <dbReference type="SAM" id="MobiDB-lite"/>
    </source>
</evidence>
<dbReference type="EC" id="3.5.4.26" evidence="14"/>
<dbReference type="PROSITE" id="PS00903">
    <property type="entry name" value="CYT_DCMP_DEAMINASES_1"/>
    <property type="match status" value="1"/>
</dbReference>
<comment type="catalytic activity">
    <reaction evidence="12 14">
        <text>5-amino-6-(5-phospho-D-ribitylamino)uracil + NADP(+) = 5-amino-6-(5-phospho-D-ribosylamino)uracil + NADPH + H(+)</text>
        <dbReference type="Rhea" id="RHEA:17845"/>
        <dbReference type="ChEBI" id="CHEBI:15378"/>
        <dbReference type="ChEBI" id="CHEBI:57783"/>
        <dbReference type="ChEBI" id="CHEBI:58349"/>
        <dbReference type="ChEBI" id="CHEBI:58421"/>
        <dbReference type="ChEBI" id="CHEBI:58453"/>
        <dbReference type="EC" id="1.1.1.193"/>
    </reaction>
</comment>
<comment type="similarity">
    <text evidence="5 14">In the C-terminal section; belongs to the HTP reductase family.</text>
</comment>
<feature type="binding site" evidence="16">
    <location>
        <position position="237"/>
    </location>
    <ligand>
        <name>NADP(+)</name>
        <dbReference type="ChEBI" id="CHEBI:58349"/>
    </ligand>
</feature>
<evidence type="ECO:0000256" key="11">
    <source>
        <dbReference type="ARBA" id="ARBA00023268"/>
    </source>
</evidence>
<dbReference type="PANTHER" id="PTHR38011">
    <property type="entry name" value="DIHYDROFOLATE REDUCTASE FAMILY PROTEIN (AFU_ORTHOLOGUE AFUA_8G06820)"/>
    <property type="match status" value="1"/>
</dbReference>
<keyword evidence="6 14" id="KW-0686">Riboflavin biosynthesis</keyword>
<evidence type="ECO:0000256" key="5">
    <source>
        <dbReference type="ARBA" id="ARBA00007417"/>
    </source>
</evidence>
<feature type="binding site" evidence="16">
    <location>
        <begin position="310"/>
        <end position="316"/>
    </location>
    <ligand>
        <name>NADP(+)</name>
        <dbReference type="ChEBI" id="CHEBI:58349"/>
    </ligand>
</feature>
<name>A0A650GSW1_9MICO</name>
<keyword evidence="11" id="KW-0511">Multifunctional enzyme</keyword>
<evidence type="ECO:0000256" key="14">
    <source>
        <dbReference type="PIRNR" id="PIRNR006769"/>
    </source>
</evidence>
<dbReference type="Proteomes" id="UP000271708">
    <property type="component" value="Chromosome"/>
</dbReference>
<dbReference type="Pfam" id="PF01872">
    <property type="entry name" value="RibD_C"/>
    <property type="match status" value="1"/>
</dbReference>
<feature type="binding site" evidence="16">
    <location>
        <position position="248"/>
    </location>
    <ligand>
        <name>substrate</name>
    </ligand>
</feature>
<dbReference type="NCBIfam" id="TIGR00326">
    <property type="entry name" value="eubact_ribD"/>
    <property type="match status" value="1"/>
</dbReference>
<dbReference type="PIRSF" id="PIRSF006769">
    <property type="entry name" value="RibD"/>
    <property type="match status" value="1"/>
</dbReference>
<feature type="active site" description="Proton donor" evidence="15">
    <location>
        <position position="94"/>
    </location>
</feature>
<evidence type="ECO:0000256" key="16">
    <source>
        <dbReference type="PIRSR" id="PIRSR006769-2"/>
    </source>
</evidence>
<dbReference type="KEGG" id="jme:EEW87_001065"/>
<keyword evidence="8 14" id="KW-0862">Zinc</keyword>
<evidence type="ECO:0000256" key="4">
    <source>
        <dbReference type="ARBA" id="ARBA00005259"/>
    </source>
</evidence>
<comment type="similarity">
    <text evidence="4 14">In the N-terminal section; belongs to the cytidine and deoxycytidylate deaminase family.</text>
</comment>
<feature type="domain" description="CMP/dCMP-type deaminase" evidence="19">
    <location>
        <begin position="40"/>
        <end position="164"/>
    </location>
</feature>
<evidence type="ECO:0000256" key="1">
    <source>
        <dbReference type="ARBA" id="ARBA00002151"/>
    </source>
</evidence>
<gene>
    <name evidence="20" type="primary">ribD</name>
    <name evidence="20" type="ORF">EEW87_001065</name>
</gene>
<feature type="binding site" evidence="16">
    <location>
        <position position="195"/>
    </location>
    <ligand>
        <name>NADP(+)</name>
        <dbReference type="ChEBI" id="CHEBI:58349"/>
    </ligand>
</feature>
<comment type="pathway">
    <text evidence="2 14">Cofactor biosynthesis; riboflavin biosynthesis; 5-amino-6-(D-ribitylamino)uracil from GTP: step 2/4.</text>
</comment>
<dbReference type="GO" id="GO:0008703">
    <property type="term" value="F:5-amino-6-(5-phosphoribosylamino)uracil reductase activity"/>
    <property type="evidence" value="ECO:0007669"/>
    <property type="project" value="UniProtKB-EC"/>
</dbReference>
<dbReference type="EMBL" id="CP044548">
    <property type="protein sequence ID" value="QGX08650.1"/>
    <property type="molecule type" value="Genomic_DNA"/>
</dbReference>
<evidence type="ECO:0000256" key="15">
    <source>
        <dbReference type="PIRSR" id="PIRSR006769-1"/>
    </source>
</evidence>
<proteinExistence type="inferred from homology"/>
<dbReference type="PROSITE" id="PS51747">
    <property type="entry name" value="CYT_DCMP_DEAMINASES_2"/>
    <property type="match status" value="1"/>
</dbReference>
<protein>
    <recommendedName>
        <fullName evidence="14">Riboflavin biosynthesis protein RibD</fullName>
    </recommendedName>
    <domain>
        <recommendedName>
            <fullName evidence="14">Diaminohydroxyphosphoribosylaminopyrimidine deaminase</fullName>
            <shortName evidence="14">DRAP deaminase</shortName>
            <ecNumber evidence="14">3.5.4.26</ecNumber>
        </recommendedName>
        <alternativeName>
            <fullName evidence="14">Riboflavin-specific deaminase</fullName>
        </alternativeName>
    </domain>
    <domain>
        <recommendedName>
            <fullName evidence="14">5-amino-6-(5-phosphoribosylamino)uracil reductase</fullName>
            <ecNumber evidence="14">1.1.1.193</ecNumber>
        </recommendedName>
        <alternativeName>
            <fullName evidence="14">HTP reductase</fullName>
        </alternativeName>
    </domain>
</protein>
<dbReference type="InterPro" id="IPR002125">
    <property type="entry name" value="CMP_dCMP_dom"/>
</dbReference>
<dbReference type="AlphaFoldDB" id="A0A650GSW1"/>
<dbReference type="UniPathway" id="UPA00275">
    <property type="reaction ID" value="UER00401"/>
</dbReference>
<keyword evidence="10 14" id="KW-0560">Oxidoreductase</keyword>
<dbReference type="InterPro" id="IPR016193">
    <property type="entry name" value="Cytidine_deaminase-like"/>
</dbReference>
<dbReference type="InterPro" id="IPR024072">
    <property type="entry name" value="DHFR-like_dom_sf"/>
</dbReference>
<comment type="cofactor">
    <cofactor evidence="14 17">
        <name>Zn(2+)</name>
        <dbReference type="ChEBI" id="CHEBI:29105"/>
    </cofactor>
    <text evidence="14 17">Binds 1 zinc ion.</text>
</comment>
<keyword evidence="7 14" id="KW-0479">Metal-binding</keyword>
<dbReference type="Gene3D" id="3.40.140.10">
    <property type="entry name" value="Cytidine Deaminase, domain 2"/>
    <property type="match status" value="1"/>
</dbReference>
<evidence type="ECO:0000256" key="13">
    <source>
        <dbReference type="ARBA" id="ARBA00049886"/>
    </source>
</evidence>
<comment type="pathway">
    <text evidence="3 14">Cofactor biosynthesis; riboflavin biosynthesis; 5-amino-6-(D-ribitylamino)uracil from GTP: step 3/4.</text>
</comment>
<feature type="binding site" evidence="17">
    <location>
        <position position="92"/>
    </location>
    <ligand>
        <name>Zn(2+)</name>
        <dbReference type="ChEBI" id="CHEBI:29105"/>
        <note>catalytic</note>
    </ligand>
</feature>